<proteinExistence type="predicted"/>
<name>A0A1F5KI44_9BACT</name>
<dbReference type="EMBL" id="MFDD01000008">
    <property type="protein sequence ID" value="OGE40582.1"/>
    <property type="molecule type" value="Genomic_DNA"/>
</dbReference>
<gene>
    <name evidence="1" type="ORF">A3D25_00490</name>
</gene>
<evidence type="ECO:0000313" key="2">
    <source>
        <dbReference type="Proteomes" id="UP000177328"/>
    </source>
</evidence>
<evidence type="ECO:0000313" key="1">
    <source>
        <dbReference type="EMBL" id="OGE40582.1"/>
    </source>
</evidence>
<dbReference type="AlphaFoldDB" id="A0A1F5KI44"/>
<comment type="caution">
    <text evidence="1">The sequence shown here is derived from an EMBL/GenBank/DDBJ whole genome shotgun (WGS) entry which is preliminary data.</text>
</comment>
<protein>
    <submittedName>
        <fullName evidence="1">Uncharacterized protein</fullName>
    </submittedName>
</protein>
<accession>A0A1F5KI44</accession>
<organism evidence="1 2">
    <name type="scientific">Candidatus Daviesbacteria bacterium RIFCSPHIGHO2_02_FULL_43_12</name>
    <dbReference type="NCBI Taxonomy" id="1797776"/>
    <lineage>
        <taxon>Bacteria</taxon>
        <taxon>Candidatus Daviesiibacteriota</taxon>
    </lineage>
</organism>
<reference evidence="1 2" key="1">
    <citation type="journal article" date="2016" name="Nat. Commun.">
        <title>Thousands of microbial genomes shed light on interconnected biogeochemical processes in an aquifer system.</title>
        <authorList>
            <person name="Anantharaman K."/>
            <person name="Brown C.T."/>
            <person name="Hug L.A."/>
            <person name="Sharon I."/>
            <person name="Castelle C.J."/>
            <person name="Probst A.J."/>
            <person name="Thomas B.C."/>
            <person name="Singh A."/>
            <person name="Wilkins M.J."/>
            <person name="Karaoz U."/>
            <person name="Brodie E.L."/>
            <person name="Williams K.H."/>
            <person name="Hubbard S.S."/>
            <person name="Banfield J.F."/>
        </authorList>
    </citation>
    <scope>NUCLEOTIDE SEQUENCE [LARGE SCALE GENOMIC DNA]</scope>
</reference>
<sequence length="71" mass="7978">MVNENLRPVTRELRIGLDGAAGTEDFPVVDAAYLRGLLMNQPLERASFVARAPVEQRFRYMLRSSGLEGQK</sequence>
<dbReference type="Proteomes" id="UP000177328">
    <property type="component" value="Unassembled WGS sequence"/>
</dbReference>